<evidence type="ECO:0000313" key="5">
    <source>
        <dbReference type="Proteomes" id="UP001633002"/>
    </source>
</evidence>
<dbReference type="AlphaFoldDB" id="A0ABD3GXH0"/>
<dbReference type="InterPro" id="IPR040256">
    <property type="entry name" value="At4g02000-like"/>
</dbReference>
<keyword evidence="1" id="KW-0862">Zinc</keyword>
<dbReference type="PANTHER" id="PTHR31286:SF180">
    <property type="entry name" value="OS10G0362600 PROTEIN"/>
    <property type="match status" value="1"/>
</dbReference>
<gene>
    <name evidence="4" type="ORF">R1sor_000857</name>
</gene>
<protein>
    <recommendedName>
        <fullName evidence="3">CCHC-type domain-containing protein</fullName>
    </recommendedName>
</protein>
<feature type="compositionally biased region" description="Basic and acidic residues" evidence="2">
    <location>
        <begin position="275"/>
        <end position="291"/>
    </location>
</feature>
<dbReference type="EMBL" id="JBJQOH010000006">
    <property type="protein sequence ID" value="KAL3682835.1"/>
    <property type="molecule type" value="Genomic_DNA"/>
</dbReference>
<name>A0ABD3GXH0_9MARC</name>
<accession>A0ABD3GXH0</accession>
<dbReference type="GO" id="GO:0008270">
    <property type="term" value="F:zinc ion binding"/>
    <property type="evidence" value="ECO:0007669"/>
    <property type="project" value="UniProtKB-KW"/>
</dbReference>
<dbReference type="PROSITE" id="PS50158">
    <property type="entry name" value="ZF_CCHC"/>
    <property type="match status" value="1"/>
</dbReference>
<feature type="region of interest" description="Disordered" evidence="2">
    <location>
        <begin position="494"/>
        <end position="513"/>
    </location>
</feature>
<dbReference type="InterPro" id="IPR036875">
    <property type="entry name" value="Znf_CCHC_sf"/>
</dbReference>
<reference evidence="4 5" key="1">
    <citation type="submission" date="2024-09" db="EMBL/GenBank/DDBJ databases">
        <title>Chromosome-scale assembly of Riccia sorocarpa.</title>
        <authorList>
            <person name="Paukszto L."/>
        </authorList>
    </citation>
    <scope>NUCLEOTIDE SEQUENCE [LARGE SCALE GENOMIC DNA]</scope>
    <source>
        <strain evidence="4">LP-2024</strain>
        <tissue evidence="4">Aerial parts of the thallus</tissue>
    </source>
</reference>
<feature type="region of interest" description="Disordered" evidence="2">
    <location>
        <begin position="154"/>
        <end position="295"/>
    </location>
</feature>
<keyword evidence="1" id="KW-0479">Metal-binding</keyword>
<keyword evidence="5" id="KW-1185">Reference proteome</keyword>
<sequence>MRLEITQLRVLSRHLFLLVLKNQDQKDRLLGLPDLSFGGFPVILTPWTIYYNPRKVNVRRIATWVELPAIDPVLEHLGNRMLSELGQPTFRTITKGVNRYINMRGCVMMEEGCERPTKLIFDLPWGGVAVQEIKYQDVPNSCFKCRRPGHQARHCPLENNQGAAPDPPRDIPPKNPSNVTPLGGAAHSSVKDQPEPENDGFTPVPKHKGKRQSEEVRSPSRPRAGSNLFKILEDEDVTEVQLSSTGRSGASSSRQPGRLNPEPEAAYTMPFKAVSSRDTHNGKPELPEKLHQNSLPVVSPNAELHEQIKVKEATLEVSTNLSQDGASGNPVTDLALITMDSLGAWAEVEDNEMTEAGSRVVKGRPSTDAAYTPDRGNISKRRQTSSHQSREPQVVEQTPPEILYLDWQERVDDIYLAPIGTPFEPDPGEDPQNGELLPEDINQILNEEEDRALGPTCYMNNFEENSQAIKLQRRMQKNLREPLTGLLGPQKAVERGMGENQEVLPGTNQAAER</sequence>
<dbReference type="Gene3D" id="4.10.60.10">
    <property type="entry name" value="Zinc finger, CCHC-type"/>
    <property type="match status" value="1"/>
</dbReference>
<feature type="domain" description="CCHC-type" evidence="3">
    <location>
        <begin position="142"/>
        <end position="156"/>
    </location>
</feature>
<dbReference type="InterPro" id="IPR001878">
    <property type="entry name" value="Znf_CCHC"/>
</dbReference>
<evidence type="ECO:0000256" key="1">
    <source>
        <dbReference type="PROSITE-ProRule" id="PRU00047"/>
    </source>
</evidence>
<keyword evidence="1" id="KW-0863">Zinc-finger</keyword>
<dbReference type="Proteomes" id="UP001633002">
    <property type="component" value="Unassembled WGS sequence"/>
</dbReference>
<evidence type="ECO:0000256" key="2">
    <source>
        <dbReference type="SAM" id="MobiDB-lite"/>
    </source>
</evidence>
<dbReference type="PANTHER" id="PTHR31286">
    <property type="entry name" value="GLYCINE-RICH CELL WALL STRUCTURAL PROTEIN 1.8-LIKE"/>
    <property type="match status" value="1"/>
</dbReference>
<feature type="compositionally biased region" description="Low complexity" evidence="2">
    <location>
        <begin position="243"/>
        <end position="254"/>
    </location>
</feature>
<feature type="region of interest" description="Disordered" evidence="2">
    <location>
        <begin position="354"/>
        <end position="398"/>
    </location>
</feature>
<evidence type="ECO:0000259" key="3">
    <source>
        <dbReference type="PROSITE" id="PS50158"/>
    </source>
</evidence>
<proteinExistence type="predicted"/>
<evidence type="ECO:0000313" key="4">
    <source>
        <dbReference type="EMBL" id="KAL3682835.1"/>
    </source>
</evidence>
<dbReference type="SUPFAM" id="SSF57756">
    <property type="entry name" value="Retrovirus zinc finger-like domains"/>
    <property type="match status" value="1"/>
</dbReference>
<organism evidence="4 5">
    <name type="scientific">Riccia sorocarpa</name>
    <dbReference type="NCBI Taxonomy" id="122646"/>
    <lineage>
        <taxon>Eukaryota</taxon>
        <taxon>Viridiplantae</taxon>
        <taxon>Streptophyta</taxon>
        <taxon>Embryophyta</taxon>
        <taxon>Marchantiophyta</taxon>
        <taxon>Marchantiopsida</taxon>
        <taxon>Marchantiidae</taxon>
        <taxon>Marchantiales</taxon>
        <taxon>Ricciaceae</taxon>
        <taxon>Riccia</taxon>
    </lineage>
</organism>
<comment type="caution">
    <text evidence="4">The sequence shown here is derived from an EMBL/GenBank/DDBJ whole genome shotgun (WGS) entry which is preliminary data.</text>
</comment>